<dbReference type="KEGG" id="pasa:BAOM_0951"/>
<gene>
    <name evidence="1" type="ORF">BAOM_0951</name>
</gene>
<reference evidence="1 2" key="1">
    <citation type="submission" date="2018-01" db="EMBL/GenBank/DDBJ databases">
        <title>Bacillus asahii Genome sequencing and assembly.</title>
        <authorList>
            <person name="Jiang H."/>
            <person name="Feng Y."/>
            <person name="Zhao F."/>
            <person name="Lin X."/>
        </authorList>
    </citation>
    <scope>NUCLEOTIDE SEQUENCE [LARGE SCALE GENOMIC DNA]</scope>
    <source>
        <strain evidence="1 2">OM18</strain>
    </source>
</reference>
<evidence type="ECO:0000313" key="1">
    <source>
        <dbReference type="EMBL" id="AZV41562.1"/>
    </source>
</evidence>
<evidence type="ECO:0000313" key="2">
    <source>
        <dbReference type="Proteomes" id="UP000283095"/>
    </source>
</evidence>
<accession>A0A3Q9RL19</accession>
<dbReference type="AlphaFoldDB" id="A0A3Q9RL19"/>
<sequence>MQFADVYLFEKKTDSNPVEWKQVEVLFESNGIQKTTPSFEVAINLEEELERLRPFEGELLRLKTIEVDDDEIPTRYLCYDLANWSFSGNRLIVTNPIENVHQYTLPFN</sequence>
<proteinExistence type="predicted"/>
<dbReference type="Proteomes" id="UP000283095">
    <property type="component" value="Chromosome"/>
</dbReference>
<dbReference type="EMBL" id="CP026095">
    <property type="protein sequence ID" value="AZV41562.1"/>
    <property type="molecule type" value="Genomic_DNA"/>
</dbReference>
<protein>
    <submittedName>
        <fullName evidence="1">Uncharacterized protein</fullName>
    </submittedName>
</protein>
<dbReference type="RefSeq" id="WP_127759222.1">
    <property type="nucleotide sequence ID" value="NZ_CP026095.1"/>
</dbReference>
<name>A0A3Q9RL19_9BACI</name>
<organism evidence="1 2">
    <name type="scientific">Peribacillus asahii</name>
    <dbReference type="NCBI Taxonomy" id="228899"/>
    <lineage>
        <taxon>Bacteria</taxon>
        <taxon>Bacillati</taxon>
        <taxon>Bacillota</taxon>
        <taxon>Bacilli</taxon>
        <taxon>Bacillales</taxon>
        <taxon>Bacillaceae</taxon>
        <taxon>Peribacillus</taxon>
    </lineage>
</organism>